<evidence type="ECO:0000313" key="3">
    <source>
        <dbReference type="EMBL" id="KAJ1172037.1"/>
    </source>
</evidence>
<dbReference type="Proteomes" id="UP001066276">
    <property type="component" value="Chromosome 4_1"/>
</dbReference>
<keyword evidence="4" id="KW-1185">Reference proteome</keyword>
<evidence type="ECO:0000313" key="4">
    <source>
        <dbReference type="Proteomes" id="UP001066276"/>
    </source>
</evidence>
<feature type="chain" id="PRO_5043776097" evidence="2">
    <location>
        <begin position="18"/>
        <end position="265"/>
    </location>
</feature>
<proteinExistence type="predicted"/>
<evidence type="ECO:0000256" key="1">
    <source>
        <dbReference type="SAM" id="MobiDB-lite"/>
    </source>
</evidence>
<feature type="compositionally biased region" description="Low complexity" evidence="1">
    <location>
        <begin position="124"/>
        <end position="136"/>
    </location>
</feature>
<organism evidence="3 4">
    <name type="scientific">Pleurodeles waltl</name>
    <name type="common">Iberian ribbed newt</name>
    <dbReference type="NCBI Taxonomy" id="8319"/>
    <lineage>
        <taxon>Eukaryota</taxon>
        <taxon>Metazoa</taxon>
        <taxon>Chordata</taxon>
        <taxon>Craniata</taxon>
        <taxon>Vertebrata</taxon>
        <taxon>Euteleostomi</taxon>
        <taxon>Amphibia</taxon>
        <taxon>Batrachia</taxon>
        <taxon>Caudata</taxon>
        <taxon>Salamandroidea</taxon>
        <taxon>Salamandridae</taxon>
        <taxon>Pleurodelinae</taxon>
        <taxon>Pleurodeles</taxon>
    </lineage>
</organism>
<comment type="caution">
    <text evidence="3">The sequence shown here is derived from an EMBL/GenBank/DDBJ whole genome shotgun (WGS) entry which is preliminary data.</text>
</comment>
<sequence length="265" mass="29004">MIALCAVLHCISPTALSHTPLATLLCPVRDPIQADVSPHQLPREHPQCHCPYVRGVLSALPQGSCFQEPVFNNSQGEVGGQSHRGTVPAHFRTGSRTALPIRLYSAGLLPCFNSTAPHRHTPARPHAASPLAPSSPQGNLLLGIRLQPMSVPQPPPLSSPAPPHLHRTPPRSNLRPEDELPSRDHLRARWPAGLSRPHCRSPWAQVISAAAAAISIAGTLTREMAYLGRFRSSLLMQDYERIVEWLTEHFHSVAILWLCKLRPNG</sequence>
<protein>
    <submittedName>
        <fullName evidence="3">Uncharacterized protein</fullName>
    </submittedName>
</protein>
<feature type="signal peptide" evidence="2">
    <location>
        <begin position="1"/>
        <end position="17"/>
    </location>
</feature>
<reference evidence="3" key="1">
    <citation type="journal article" date="2022" name="bioRxiv">
        <title>Sequencing and chromosome-scale assembly of the giantPleurodeles waltlgenome.</title>
        <authorList>
            <person name="Brown T."/>
            <person name="Elewa A."/>
            <person name="Iarovenko S."/>
            <person name="Subramanian E."/>
            <person name="Araus A.J."/>
            <person name="Petzold A."/>
            <person name="Susuki M."/>
            <person name="Suzuki K.-i.T."/>
            <person name="Hayashi T."/>
            <person name="Toyoda A."/>
            <person name="Oliveira C."/>
            <person name="Osipova E."/>
            <person name="Leigh N.D."/>
            <person name="Simon A."/>
            <person name="Yun M.H."/>
        </authorList>
    </citation>
    <scope>NUCLEOTIDE SEQUENCE</scope>
    <source>
        <strain evidence="3">20211129_DDA</strain>
        <tissue evidence="3">Liver</tissue>
    </source>
</reference>
<gene>
    <name evidence="3" type="ORF">NDU88_003892</name>
</gene>
<evidence type="ECO:0000256" key="2">
    <source>
        <dbReference type="SAM" id="SignalP"/>
    </source>
</evidence>
<feature type="region of interest" description="Disordered" evidence="1">
    <location>
        <begin position="116"/>
        <end position="182"/>
    </location>
</feature>
<accession>A0AAV7T824</accession>
<feature type="compositionally biased region" description="Pro residues" evidence="1">
    <location>
        <begin position="151"/>
        <end position="163"/>
    </location>
</feature>
<dbReference type="AlphaFoldDB" id="A0AAV7T824"/>
<name>A0AAV7T824_PLEWA</name>
<keyword evidence="2" id="KW-0732">Signal</keyword>
<dbReference type="EMBL" id="JANPWB010000007">
    <property type="protein sequence ID" value="KAJ1172037.1"/>
    <property type="molecule type" value="Genomic_DNA"/>
</dbReference>